<evidence type="ECO:0000259" key="4">
    <source>
        <dbReference type="PROSITE" id="PS50932"/>
    </source>
</evidence>
<dbReference type="RefSeq" id="WP_379024955.1">
    <property type="nucleotide sequence ID" value="NZ_JBHRTA010000038.1"/>
</dbReference>
<evidence type="ECO:0000313" key="6">
    <source>
        <dbReference type="Proteomes" id="UP001595526"/>
    </source>
</evidence>
<evidence type="ECO:0000256" key="1">
    <source>
        <dbReference type="ARBA" id="ARBA00023015"/>
    </source>
</evidence>
<sequence>MNATDDEKEVTIYDIAAALNISAATVSRGLKNHPAIKKATKDKIFAQAERMGYRFNTFARNLRAKRTYTIGVIVPRLNSMFMSSVLAGMEKVSNEAGYELIISQSLETMEKEKKNATTMFNSRVDGLLVSLAYTTTEIDHFKRFIDKNIPLIFFDRVFEHPHCPTIVINNRTAAYEMTEHLIQQGCRRIVHIAGNLNRNVYAMRLKGYQDALADHGIPFKEEWLIINDLGAEDGVLAAKHVLTYAEKPDAIFSANDTCAVACMQELRRNGVRVPGDMLVAGFNNDPIATVVEPNLTTIAYKGHEMGEVAAKTLINLLNGANEQQAAATIVLRHQLIVRDSTQQKTTEHEST</sequence>
<dbReference type="InterPro" id="IPR046335">
    <property type="entry name" value="LacI/GalR-like_sensor"/>
</dbReference>
<dbReference type="PANTHER" id="PTHR30146">
    <property type="entry name" value="LACI-RELATED TRANSCRIPTIONAL REPRESSOR"/>
    <property type="match status" value="1"/>
</dbReference>
<dbReference type="InterPro" id="IPR028082">
    <property type="entry name" value="Peripla_BP_I"/>
</dbReference>
<proteinExistence type="predicted"/>
<dbReference type="GO" id="GO:0003677">
    <property type="term" value="F:DNA binding"/>
    <property type="evidence" value="ECO:0007669"/>
    <property type="project" value="UniProtKB-KW"/>
</dbReference>
<dbReference type="Gene3D" id="1.10.260.40">
    <property type="entry name" value="lambda repressor-like DNA-binding domains"/>
    <property type="match status" value="1"/>
</dbReference>
<dbReference type="InterPro" id="IPR010982">
    <property type="entry name" value="Lambda_DNA-bd_dom_sf"/>
</dbReference>
<keyword evidence="1" id="KW-0805">Transcription regulation</keyword>
<organism evidence="5 6">
    <name type="scientific">Parapedobacter deserti</name>
    <dbReference type="NCBI Taxonomy" id="1912957"/>
    <lineage>
        <taxon>Bacteria</taxon>
        <taxon>Pseudomonadati</taxon>
        <taxon>Bacteroidota</taxon>
        <taxon>Sphingobacteriia</taxon>
        <taxon>Sphingobacteriales</taxon>
        <taxon>Sphingobacteriaceae</taxon>
        <taxon>Parapedobacter</taxon>
    </lineage>
</organism>
<dbReference type="CDD" id="cd01392">
    <property type="entry name" value="HTH_LacI"/>
    <property type="match status" value="1"/>
</dbReference>
<comment type="caution">
    <text evidence="5">The sequence shown here is derived from an EMBL/GenBank/DDBJ whole genome shotgun (WGS) entry which is preliminary data.</text>
</comment>
<keyword evidence="3" id="KW-0804">Transcription</keyword>
<evidence type="ECO:0000256" key="2">
    <source>
        <dbReference type="ARBA" id="ARBA00023125"/>
    </source>
</evidence>
<dbReference type="Proteomes" id="UP001595526">
    <property type="component" value="Unassembled WGS sequence"/>
</dbReference>
<dbReference type="Gene3D" id="3.40.50.2300">
    <property type="match status" value="2"/>
</dbReference>
<dbReference type="SUPFAM" id="SSF53822">
    <property type="entry name" value="Periplasmic binding protein-like I"/>
    <property type="match status" value="1"/>
</dbReference>
<name>A0ABV7JMR9_9SPHI</name>
<keyword evidence="6" id="KW-1185">Reference proteome</keyword>
<accession>A0ABV7JMR9</accession>
<dbReference type="SUPFAM" id="SSF47413">
    <property type="entry name" value="lambda repressor-like DNA-binding domains"/>
    <property type="match status" value="1"/>
</dbReference>
<dbReference type="CDD" id="cd06267">
    <property type="entry name" value="PBP1_LacI_sugar_binding-like"/>
    <property type="match status" value="1"/>
</dbReference>
<dbReference type="InterPro" id="IPR000843">
    <property type="entry name" value="HTH_LacI"/>
</dbReference>
<dbReference type="PANTHER" id="PTHR30146:SF109">
    <property type="entry name" value="HTH-TYPE TRANSCRIPTIONAL REGULATOR GALS"/>
    <property type="match status" value="1"/>
</dbReference>
<dbReference type="PROSITE" id="PS50932">
    <property type="entry name" value="HTH_LACI_2"/>
    <property type="match status" value="1"/>
</dbReference>
<evidence type="ECO:0000313" key="5">
    <source>
        <dbReference type="EMBL" id="MFC3199395.1"/>
    </source>
</evidence>
<dbReference type="EMBL" id="JBHRTA010000038">
    <property type="protein sequence ID" value="MFC3199395.1"/>
    <property type="molecule type" value="Genomic_DNA"/>
</dbReference>
<gene>
    <name evidence="5" type="ORF">ACFOET_17370</name>
</gene>
<protein>
    <submittedName>
        <fullName evidence="5">LacI family DNA-binding transcriptional regulator</fullName>
    </submittedName>
</protein>
<reference evidence="6" key="1">
    <citation type="journal article" date="2019" name="Int. J. Syst. Evol. Microbiol.">
        <title>The Global Catalogue of Microorganisms (GCM) 10K type strain sequencing project: providing services to taxonomists for standard genome sequencing and annotation.</title>
        <authorList>
            <consortium name="The Broad Institute Genomics Platform"/>
            <consortium name="The Broad Institute Genome Sequencing Center for Infectious Disease"/>
            <person name="Wu L."/>
            <person name="Ma J."/>
        </authorList>
    </citation>
    <scope>NUCLEOTIDE SEQUENCE [LARGE SCALE GENOMIC DNA]</scope>
    <source>
        <strain evidence="6">KCTC 52416</strain>
    </source>
</reference>
<feature type="domain" description="HTH lacI-type" evidence="4">
    <location>
        <begin position="10"/>
        <end position="64"/>
    </location>
</feature>
<evidence type="ECO:0000256" key="3">
    <source>
        <dbReference type="ARBA" id="ARBA00023163"/>
    </source>
</evidence>
<dbReference type="Pfam" id="PF13377">
    <property type="entry name" value="Peripla_BP_3"/>
    <property type="match status" value="1"/>
</dbReference>
<dbReference type="SMART" id="SM00354">
    <property type="entry name" value="HTH_LACI"/>
    <property type="match status" value="1"/>
</dbReference>
<dbReference type="Pfam" id="PF00356">
    <property type="entry name" value="LacI"/>
    <property type="match status" value="1"/>
</dbReference>
<keyword evidence="2 5" id="KW-0238">DNA-binding</keyword>